<feature type="domain" description="Response regulatory" evidence="2">
    <location>
        <begin position="225"/>
        <end position="342"/>
    </location>
</feature>
<dbReference type="EMBL" id="LAZR01000695">
    <property type="protein sequence ID" value="KKN60468.1"/>
    <property type="molecule type" value="Genomic_DNA"/>
</dbReference>
<reference evidence="3" key="1">
    <citation type="journal article" date="2015" name="Nature">
        <title>Complex archaea that bridge the gap between prokaryotes and eukaryotes.</title>
        <authorList>
            <person name="Spang A."/>
            <person name="Saw J.H."/>
            <person name="Jorgensen S.L."/>
            <person name="Zaremba-Niedzwiedzka K."/>
            <person name="Martijn J."/>
            <person name="Lind A.E."/>
            <person name="van Eijk R."/>
            <person name="Schleper C."/>
            <person name="Guy L."/>
            <person name="Ettema T.J."/>
        </authorList>
    </citation>
    <scope>NUCLEOTIDE SEQUENCE</scope>
</reference>
<evidence type="ECO:0000256" key="1">
    <source>
        <dbReference type="ARBA" id="ARBA00022553"/>
    </source>
</evidence>
<dbReference type="AlphaFoldDB" id="A0A0F9V3K0"/>
<accession>A0A0F9V3K0</accession>
<dbReference type="InterPro" id="IPR050595">
    <property type="entry name" value="Bact_response_regulator"/>
</dbReference>
<organism evidence="3">
    <name type="scientific">marine sediment metagenome</name>
    <dbReference type="NCBI Taxonomy" id="412755"/>
    <lineage>
        <taxon>unclassified sequences</taxon>
        <taxon>metagenomes</taxon>
        <taxon>ecological metagenomes</taxon>
    </lineage>
</organism>
<dbReference type="SUPFAM" id="SSF52172">
    <property type="entry name" value="CheY-like"/>
    <property type="match status" value="1"/>
</dbReference>
<dbReference type="PROSITE" id="PS50110">
    <property type="entry name" value="RESPONSE_REGULATORY"/>
    <property type="match status" value="1"/>
</dbReference>
<dbReference type="PANTHER" id="PTHR44591:SF3">
    <property type="entry name" value="RESPONSE REGULATORY DOMAIN-CONTAINING PROTEIN"/>
    <property type="match status" value="1"/>
</dbReference>
<dbReference type="PANTHER" id="PTHR44591">
    <property type="entry name" value="STRESS RESPONSE REGULATOR PROTEIN 1"/>
    <property type="match status" value="1"/>
</dbReference>
<dbReference type="InterPro" id="IPR001789">
    <property type="entry name" value="Sig_transdc_resp-reg_receiver"/>
</dbReference>
<proteinExistence type="predicted"/>
<sequence length="345" mass="38559">MNINSHVLEIIQGIIGKYCETQNRNFSITLINKLQCNYVCLQIPIEHMIAQCEEFLIPALASTKESFLLTLEANIQGISFHYQIDDSEQVNIFDFHGLLATKESVSLALDITQNVDVLTDCEALLKSCLKMSANTHNRFGLNFKLFNSNFRESVQLEDLRHLSGNALIDRLNSDSLNTHIKLCTINDINELSQAHKLSKKILGWPFFDTDLITILTTFHTQTRLSVLVADDSLPSQIATKVMLEMLGCLVTCAENGASALTLAQNESFDLLLLDERMPGMFGSDVAQQLVRENTPNNDTPKVILTGLTGDDEIAGLFEKGITHYLQKPVTKAVLEKFIKPWQIAS</sequence>
<protein>
    <recommendedName>
        <fullName evidence="2">Response regulatory domain-containing protein</fullName>
    </recommendedName>
</protein>
<dbReference type="Pfam" id="PF00072">
    <property type="entry name" value="Response_reg"/>
    <property type="match status" value="1"/>
</dbReference>
<dbReference type="InterPro" id="IPR011006">
    <property type="entry name" value="CheY-like_superfamily"/>
</dbReference>
<dbReference type="GO" id="GO:0000160">
    <property type="term" value="P:phosphorelay signal transduction system"/>
    <property type="evidence" value="ECO:0007669"/>
    <property type="project" value="InterPro"/>
</dbReference>
<gene>
    <name evidence="3" type="ORF">LCGC14_0531830</name>
</gene>
<dbReference type="Gene3D" id="3.40.50.2300">
    <property type="match status" value="1"/>
</dbReference>
<comment type="caution">
    <text evidence="3">The sequence shown here is derived from an EMBL/GenBank/DDBJ whole genome shotgun (WGS) entry which is preliminary data.</text>
</comment>
<name>A0A0F9V3K0_9ZZZZ</name>
<evidence type="ECO:0000259" key="2">
    <source>
        <dbReference type="PROSITE" id="PS50110"/>
    </source>
</evidence>
<evidence type="ECO:0000313" key="3">
    <source>
        <dbReference type="EMBL" id="KKN60468.1"/>
    </source>
</evidence>
<dbReference type="SMART" id="SM00448">
    <property type="entry name" value="REC"/>
    <property type="match status" value="1"/>
</dbReference>
<dbReference type="CDD" id="cd17546">
    <property type="entry name" value="REC_hyHK_CKI1_RcsC-like"/>
    <property type="match status" value="1"/>
</dbReference>
<keyword evidence="1" id="KW-0597">Phosphoprotein</keyword>